<accession>A0ACC3B6Z0</accession>
<sequence>MATGRHLFSTNPPITMTTAPKKQLTWFITGCSSGFGLSLVRYAQSGGHRVIATSRSPSRTPELVKEIESKGGRWISLDVDSPSSGDVITELEAAGEGIDVLVNNAGFSIFAPVETASEAEVRAQMETMYFGPLRLIRAVLPHMRRRRSGIVVNMSSGASLDGRETMGPYAGAKAGLDGLTKVLAKELAPFNVRTLTVVLGTFNTNMPKAGLVGETPLPEDYHGTMAGQMLQVFTSGNFKPNGDKDKAMKALYEVVVGEGVGEGHEVERLLLLGSDMPPRAEGVQEYLGHAVEVFGAVAKGVNLDQ</sequence>
<evidence type="ECO:0000313" key="1">
    <source>
        <dbReference type="EMBL" id="KAK1146230.1"/>
    </source>
</evidence>
<organism evidence="1 2">
    <name type="scientific">Aspergillus melleus</name>
    <dbReference type="NCBI Taxonomy" id="138277"/>
    <lineage>
        <taxon>Eukaryota</taxon>
        <taxon>Fungi</taxon>
        <taxon>Dikarya</taxon>
        <taxon>Ascomycota</taxon>
        <taxon>Pezizomycotina</taxon>
        <taxon>Eurotiomycetes</taxon>
        <taxon>Eurotiomycetidae</taxon>
        <taxon>Eurotiales</taxon>
        <taxon>Aspergillaceae</taxon>
        <taxon>Aspergillus</taxon>
        <taxon>Aspergillus subgen. Circumdati</taxon>
    </lineage>
</organism>
<dbReference type="EMBL" id="JAOPJF010000019">
    <property type="protein sequence ID" value="KAK1146230.1"/>
    <property type="molecule type" value="Genomic_DNA"/>
</dbReference>
<gene>
    <name evidence="1" type="ORF">N8T08_003320</name>
</gene>
<evidence type="ECO:0000313" key="2">
    <source>
        <dbReference type="Proteomes" id="UP001177260"/>
    </source>
</evidence>
<name>A0ACC3B6Z0_9EURO</name>
<proteinExistence type="predicted"/>
<comment type="caution">
    <text evidence="1">The sequence shown here is derived from an EMBL/GenBank/DDBJ whole genome shotgun (WGS) entry which is preliminary data.</text>
</comment>
<reference evidence="1 2" key="1">
    <citation type="journal article" date="2023" name="ACS Omega">
        <title>Identification of the Neoaspergillic Acid Biosynthesis Gene Cluster by Establishing an In Vitro CRISPR-Ribonucleoprotein Genetic System in Aspergillus melleus.</title>
        <authorList>
            <person name="Yuan B."/>
            <person name="Grau M.F."/>
            <person name="Murata R.M."/>
            <person name="Torok T."/>
            <person name="Venkateswaran K."/>
            <person name="Stajich J.E."/>
            <person name="Wang C.C.C."/>
        </authorList>
    </citation>
    <scope>NUCLEOTIDE SEQUENCE [LARGE SCALE GENOMIC DNA]</scope>
    <source>
        <strain evidence="1 2">IMV 1140</strain>
    </source>
</reference>
<protein>
    <submittedName>
        <fullName evidence="1">Uncharacterized protein</fullName>
    </submittedName>
</protein>
<keyword evidence="2" id="KW-1185">Reference proteome</keyword>
<dbReference type="Proteomes" id="UP001177260">
    <property type="component" value="Unassembled WGS sequence"/>
</dbReference>